<dbReference type="Gene3D" id="3.40.630.30">
    <property type="match status" value="1"/>
</dbReference>
<evidence type="ECO:0000313" key="2">
    <source>
        <dbReference type="EMBL" id="WSB70005.1"/>
    </source>
</evidence>
<organism evidence="2 3">
    <name type="scientific">Streptomyces decoyicus</name>
    <dbReference type="NCBI Taxonomy" id="249567"/>
    <lineage>
        <taxon>Bacteria</taxon>
        <taxon>Bacillati</taxon>
        <taxon>Actinomycetota</taxon>
        <taxon>Actinomycetes</taxon>
        <taxon>Kitasatosporales</taxon>
        <taxon>Streptomycetaceae</taxon>
        <taxon>Streptomyces</taxon>
    </lineage>
</organism>
<dbReference type="SUPFAM" id="SSF55729">
    <property type="entry name" value="Acyl-CoA N-acyltransferases (Nat)"/>
    <property type="match status" value="1"/>
</dbReference>
<proteinExistence type="predicted"/>
<dbReference type="InterPro" id="IPR016181">
    <property type="entry name" value="Acyl_CoA_acyltransferase"/>
</dbReference>
<reference evidence="2 3" key="1">
    <citation type="submission" date="2022-10" db="EMBL/GenBank/DDBJ databases">
        <title>The complete genomes of actinobacterial strains from the NBC collection.</title>
        <authorList>
            <person name="Joergensen T.S."/>
            <person name="Alvarez Arevalo M."/>
            <person name="Sterndorff E.B."/>
            <person name="Faurdal D."/>
            <person name="Vuksanovic O."/>
            <person name="Mourched A.-S."/>
            <person name="Charusanti P."/>
            <person name="Shaw S."/>
            <person name="Blin K."/>
            <person name="Weber T."/>
        </authorList>
    </citation>
    <scope>NUCLEOTIDE SEQUENCE [LARGE SCALE GENOMIC DNA]</scope>
    <source>
        <strain evidence="2 3">NBC 01774</strain>
    </source>
</reference>
<dbReference type="InterPro" id="IPR053144">
    <property type="entry name" value="Acetyltransferase_Butenolide"/>
</dbReference>
<keyword evidence="2" id="KW-0012">Acyltransferase</keyword>
<dbReference type="Pfam" id="PF13508">
    <property type="entry name" value="Acetyltransf_7"/>
    <property type="match status" value="1"/>
</dbReference>
<keyword evidence="2" id="KW-0808">Transferase</keyword>
<dbReference type="EC" id="2.3.1.-" evidence="2"/>
<dbReference type="PANTHER" id="PTHR43233:SF1">
    <property type="entry name" value="FAMILY N-ACETYLTRANSFERASE, PUTATIVE (AFU_ORTHOLOGUE AFUA_6G03350)-RELATED"/>
    <property type="match status" value="1"/>
</dbReference>
<gene>
    <name evidence="2" type="ORF">OG863_19780</name>
</gene>
<name>A0ABZ1FHY1_9ACTN</name>
<dbReference type="CDD" id="cd04301">
    <property type="entry name" value="NAT_SF"/>
    <property type="match status" value="1"/>
</dbReference>
<dbReference type="GO" id="GO:0016746">
    <property type="term" value="F:acyltransferase activity"/>
    <property type="evidence" value="ECO:0007669"/>
    <property type="project" value="UniProtKB-KW"/>
</dbReference>
<dbReference type="EMBL" id="CP109106">
    <property type="protein sequence ID" value="WSB70005.1"/>
    <property type="molecule type" value="Genomic_DNA"/>
</dbReference>
<accession>A0ABZ1FHY1</accession>
<evidence type="ECO:0000313" key="3">
    <source>
        <dbReference type="Proteomes" id="UP001344251"/>
    </source>
</evidence>
<feature type="domain" description="N-acetyltransferase" evidence="1">
    <location>
        <begin position="1"/>
        <end position="147"/>
    </location>
</feature>
<sequence>MLIRRAEGRDARRLTRLVRSSRAYEGRYASMVEGYRVGPDYIEAHRVFAAVEEIPGDEGPGERVLGFYSLMVEPAELDLMFVSDQAQGYGIGRRLVEHMRGEARRAGIEGVRVVSHPPAEGFYRSVGARPVGTVPANPPAVMWDRREFVFPVAPVAPVAPAVPAAPVVPVADGGAGE</sequence>
<dbReference type="Proteomes" id="UP001344251">
    <property type="component" value="Chromosome"/>
</dbReference>
<evidence type="ECO:0000259" key="1">
    <source>
        <dbReference type="PROSITE" id="PS51186"/>
    </source>
</evidence>
<dbReference type="PROSITE" id="PS51186">
    <property type="entry name" value="GNAT"/>
    <property type="match status" value="1"/>
</dbReference>
<dbReference type="InterPro" id="IPR000182">
    <property type="entry name" value="GNAT_dom"/>
</dbReference>
<dbReference type="PANTHER" id="PTHR43233">
    <property type="entry name" value="FAMILY N-ACETYLTRANSFERASE, PUTATIVE (AFU_ORTHOLOGUE AFUA_6G03350)-RELATED"/>
    <property type="match status" value="1"/>
</dbReference>
<keyword evidence="3" id="KW-1185">Reference proteome</keyword>
<protein>
    <submittedName>
        <fullName evidence="2">GNAT family N-acetyltransferase</fullName>
        <ecNumber evidence="2">2.3.1.-</ecNumber>
    </submittedName>
</protein>